<dbReference type="InterPro" id="IPR009056">
    <property type="entry name" value="Cyt_c-like_dom"/>
</dbReference>
<dbReference type="SUPFAM" id="SSF46626">
    <property type="entry name" value="Cytochrome c"/>
    <property type="match status" value="1"/>
</dbReference>
<keyword evidence="5" id="KW-0732">Signal</keyword>
<dbReference type="Gene3D" id="2.140.10.20">
    <property type="entry name" value="C-terminal (heme d1) domain of cytochrome cd1-nitrite reductase"/>
    <property type="match status" value="1"/>
</dbReference>
<dbReference type="Proteomes" id="UP000714380">
    <property type="component" value="Unassembled WGS sequence"/>
</dbReference>
<evidence type="ECO:0000256" key="2">
    <source>
        <dbReference type="ARBA" id="ARBA00022723"/>
    </source>
</evidence>
<evidence type="ECO:0000259" key="6">
    <source>
        <dbReference type="PROSITE" id="PS51007"/>
    </source>
</evidence>
<dbReference type="Pfam" id="PF02239">
    <property type="entry name" value="Cytochrom_D1"/>
    <property type="match status" value="1"/>
</dbReference>
<comment type="caution">
    <text evidence="7">The sequence shown here is derived from an EMBL/GenBank/DDBJ whole genome shotgun (WGS) entry which is preliminary data.</text>
</comment>
<dbReference type="InterPro" id="IPR051200">
    <property type="entry name" value="Host-pathogen_enzymatic-act"/>
</dbReference>
<dbReference type="InterPro" id="IPR003143">
    <property type="entry name" value="Cyt_cd1_C_sf"/>
</dbReference>
<protein>
    <submittedName>
        <fullName evidence="7">C-type cytochrome</fullName>
    </submittedName>
</protein>
<sequence length="499" mass="55581">MLKPFNHWLLPLLLGTLSAQAWAETDTAANPEAVQIYQDNCAGCHGQQRTGGMGPALLPESLSRLKKQEALNVILHGRALTQMPAFGNQIAEEKLNRLVDLIYTPPAEPLSFTAADIQASRVHYPQPDNDKPLFSADPQNLFIVVELGDHSATLLDGDTFTPITRFKTRFALHGGPKFSPDGRYVYFASRDGWISKYDIYNMAWLAEVRVGINTRNLAISDDGQYLMAANYLPGNLVLLNSKDLSLIDIIPASSNGDNSRVSAVYTAPPRGSFIAAMKDIAEVWELTPGEDGAQVRKIATQDYLDDFFFDQDYQHLIGSSRKGDSATVLNLDSGKETARLDIKGMPHLGSGITWKYQDTEVLMSPNLKDSRLTIIDMKNWKTIKEIDTQGPGFFARSHDGSPYAWSDVFFGPNRDVINIIDKETLSIVKTLKPMPGKTSGHVEFTRDGRYALLSVWEDDGELIVYDAKTLEEVKRLPMKKPSGKYNVYNKTRYVRGTSH</sequence>
<keyword evidence="3 4" id="KW-0408">Iron</keyword>
<dbReference type="PANTHER" id="PTHR47197:SF3">
    <property type="entry name" value="DIHYDRO-HEME D1 DEHYDROGENASE"/>
    <property type="match status" value="1"/>
</dbReference>
<dbReference type="Gene3D" id="1.10.760.10">
    <property type="entry name" value="Cytochrome c-like domain"/>
    <property type="match status" value="1"/>
</dbReference>
<proteinExistence type="predicted"/>
<dbReference type="CDD" id="cd20777">
    <property type="entry name" value="8prop_heme-binding_NirN"/>
    <property type="match status" value="1"/>
</dbReference>
<gene>
    <name evidence="7" type="ORF">I9W95_08805</name>
</gene>
<dbReference type="SUPFAM" id="SSF51004">
    <property type="entry name" value="C-terminal (heme d1) domain of cytochrome cd1-nitrite reductase"/>
    <property type="match status" value="1"/>
</dbReference>
<evidence type="ECO:0000313" key="7">
    <source>
        <dbReference type="EMBL" id="MCA6063706.1"/>
    </source>
</evidence>
<dbReference type="InterPro" id="IPR036909">
    <property type="entry name" value="Cyt_c-like_dom_sf"/>
</dbReference>
<feature type="signal peptide" evidence="5">
    <location>
        <begin position="1"/>
        <end position="23"/>
    </location>
</feature>
<accession>A0ABS7ZTI0</accession>
<keyword evidence="2 4" id="KW-0479">Metal-binding</keyword>
<reference evidence="7 8" key="1">
    <citation type="submission" date="2020-12" db="EMBL/GenBank/DDBJ databases">
        <title>Novel Thalassolituus-related marine hydrocarbonoclastic bacteria mediated algae-derived hydrocarbons mineralization in twilight zone of the northern South China Sea.</title>
        <authorList>
            <person name="Dong C."/>
        </authorList>
    </citation>
    <scope>NUCLEOTIDE SEQUENCE [LARGE SCALE GENOMIC DNA]</scope>
    <source>
        <strain evidence="7 8">IMCC1826</strain>
    </source>
</reference>
<dbReference type="RefSeq" id="WP_225673969.1">
    <property type="nucleotide sequence ID" value="NZ_JAEDAH010000043.1"/>
</dbReference>
<dbReference type="PROSITE" id="PS51007">
    <property type="entry name" value="CYTC"/>
    <property type="match status" value="1"/>
</dbReference>
<name>A0ABS7ZTI0_9GAMM</name>
<dbReference type="Pfam" id="PF13442">
    <property type="entry name" value="Cytochrome_CBB3"/>
    <property type="match status" value="1"/>
</dbReference>
<evidence type="ECO:0000256" key="3">
    <source>
        <dbReference type="ARBA" id="ARBA00023004"/>
    </source>
</evidence>
<keyword evidence="1 4" id="KW-0349">Heme</keyword>
<evidence type="ECO:0000256" key="4">
    <source>
        <dbReference type="PROSITE-ProRule" id="PRU00433"/>
    </source>
</evidence>
<evidence type="ECO:0000313" key="8">
    <source>
        <dbReference type="Proteomes" id="UP000714380"/>
    </source>
</evidence>
<organism evidence="7 8">
    <name type="scientific">Thalassolituus marinus</name>
    <dbReference type="NCBI Taxonomy" id="671053"/>
    <lineage>
        <taxon>Bacteria</taxon>
        <taxon>Pseudomonadati</taxon>
        <taxon>Pseudomonadota</taxon>
        <taxon>Gammaproteobacteria</taxon>
        <taxon>Oceanospirillales</taxon>
        <taxon>Oceanospirillaceae</taxon>
        <taxon>Thalassolituus</taxon>
    </lineage>
</organism>
<evidence type="ECO:0000256" key="5">
    <source>
        <dbReference type="SAM" id="SignalP"/>
    </source>
</evidence>
<feature type="chain" id="PRO_5046033312" evidence="5">
    <location>
        <begin position="24"/>
        <end position="499"/>
    </location>
</feature>
<dbReference type="EMBL" id="JAEDAH010000043">
    <property type="protein sequence ID" value="MCA6063706.1"/>
    <property type="molecule type" value="Genomic_DNA"/>
</dbReference>
<evidence type="ECO:0000256" key="1">
    <source>
        <dbReference type="ARBA" id="ARBA00022617"/>
    </source>
</evidence>
<feature type="domain" description="Cytochrome c" evidence="6">
    <location>
        <begin position="25"/>
        <end position="106"/>
    </location>
</feature>
<dbReference type="InterPro" id="IPR011048">
    <property type="entry name" value="Haem_d1_sf"/>
</dbReference>
<keyword evidence="8" id="KW-1185">Reference proteome</keyword>
<dbReference type="PANTHER" id="PTHR47197">
    <property type="entry name" value="PROTEIN NIRF"/>
    <property type="match status" value="1"/>
</dbReference>